<feature type="transmembrane region" description="Helical" evidence="6">
    <location>
        <begin position="352"/>
        <end position="373"/>
    </location>
</feature>
<evidence type="ECO:0000256" key="3">
    <source>
        <dbReference type="ARBA" id="ARBA00022692"/>
    </source>
</evidence>
<dbReference type="PROSITE" id="PS00218">
    <property type="entry name" value="AMINO_ACID_PERMEASE_1"/>
    <property type="match status" value="1"/>
</dbReference>
<dbReference type="PANTHER" id="PTHR45649:SF11">
    <property type="entry name" value="TRANSPORTER, PUTATIVE (EUROFUNG)-RELATED"/>
    <property type="match status" value="1"/>
</dbReference>
<feature type="transmembrane region" description="Helical" evidence="6">
    <location>
        <begin position="91"/>
        <end position="111"/>
    </location>
</feature>
<proteinExistence type="predicted"/>
<gene>
    <name evidence="7" type="ORF">BJX66DRAFT_346392</name>
</gene>
<dbReference type="Proteomes" id="UP001610563">
    <property type="component" value="Unassembled WGS sequence"/>
</dbReference>
<feature type="transmembrane region" description="Helical" evidence="6">
    <location>
        <begin position="150"/>
        <end position="174"/>
    </location>
</feature>
<evidence type="ECO:0000313" key="8">
    <source>
        <dbReference type="Proteomes" id="UP001610563"/>
    </source>
</evidence>
<reference evidence="7 8" key="1">
    <citation type="submission" date="2024-07" db="EMBL/GenBank/DDBJ databases">
        <title>Section-level genome sequencing and comparative genomics of Aspergillus sections Usti and Cavernicolus.</title>
        <authorList>
            <consortium name="Lawrence Berkeley National Laboratory"/>
            <person name="Nybo J.L."/>
            <person name="Vesth T.C."/>
            <person name="Theobald S."/>
            <person name="Frisvad J.C."/>
            <person name="Larsen T.O."/>
            <person name="Kjaerboelling I."/>
            <person name="Rothschild-Mancinelli K."/>
            <person name="Lyhne E.K."/>
            <person name="Kogle M.E."/>
            <person name="Barry K."/>
            <person name="Clum A."/>
            <person name="Na H."/>
            <person name="Ledsgaard L."/>
            <person name="Lin J."/>
            <person name="Lipzen A."/>
            <person name="Kuo A."/>
            <person name="Riley R."/>
            <person name="Mondo S."/>
            <person name="Labutti K."/>
            <person name="Haridas S."/>
            <person name="Pangalinan J."/>
            <person name="Salamov A.A."/>
            <person name="Simmons B.A."/>
            <person name="Magnuson J.K."/>
            <person name="Chen J."/>
            <person name="Drula E."/>
            <person name="Henrissat B."/>
            <person name="Wiebenga A."/>
            <person name="Lubbers R.J."/>
            <person name="Gomes A.C."/>
            <person name="Makela M.R."/>
            <person name="Stajich J."/>
            <person name="Grigoriev I.V."/>
            <person name="Mortensen U.H."/>
            <person name="De Vries R.P."/>
            <person name="Baker S.E."/>
            <person name="Andersen M.R."/>
        </authorList>
    </citation>
    <scope>NUCLEOTIDE SEQUENCE [LARGE SCALE GENOMIC DNA]</scope>
    <source>
        <strain evidence="7 8">CBS 209.92</strain>
    </source>
</reference>
<keyword evidence="2" id="KW-0813">Transport</keyword>
<protein>
    <submittedName>
        <fullName evidence="7">Amino acid transporter</fullName>
    </submittedName>
</protein>
<sequence>MSDMEKTFSDATMQDKSEVQAPNTLTQAPSLDIEGKVGDLDERRLRAQGHEAQLERSFTWLGASALAYSISNSWLTYATCFGLVLAQGGGVTTIFCLILAGLLQWVVFLGLGELCSAFPSSGGQYHFTYVFAPDSTRSFAAYTTGFINILAWWINTSSGIMYTAISAFGCAAYWFPEFAREPYQVYLVYLGVIFLSLIPIYLVPQRHLDNLTKTAMGLSLLGMVLTITICLGMGRGDYAPGSIFTEFQNSTGWNQGTAWLLSIATALYCFSGNGAVVHIAEELPNPGRKLPQILNMAMAMGLGIAIPWTIAMLFCIEDMAAVQSAFLPSLEVFSQITGSKGVAVGLQAYMTFLYYTCIPGQWITCSRLTWAFARDNGLPFAKYWQHIDPRLGIPWRTTALAAAFCAIYGVLYIASTAAYNSIINAACLMLNIAYVIPQGILLTVGRDKLPDRSFSLGRWGYAVNVYSVCFLIVVGVLFCLPSTNPTTVGSMNYNAPVVVGLFGLICLSWLERRGKFKGPEIDWELLNNVNLLR</sequence>
<feature type="transmembrane region" description="Helical" evidence="6">
    <location>
        <begin position="215"/>
        <end position="236"/>
    </location>
</feature>
<name>A0ABR4FV08_9EURO</name>
<evidence type="ECO:0000256" key="1">
    <source>
        <dbReference type="ARBA" id="ARBA00004141"/>
    </source>
</evidence>
<keyword evidence="8" id="KW-1185">Reference proteome</keyword>
<feature type="transmembrane region" description="Helical" evidence="6">
    <location>
        <begin position="292"/>
        <end position="314"/>
    </location>
</feature>
<keyword evidence="4 6" id="KW-1133">Transmembrane helix</keyword>
<keyword evidence="3 6" id="KW-0812">Transmembrane</keyword>
<comment type="caution">
    <text evidence="7">The sequence shown here is derived from an EMBL/GenBank/DDBJ whole genome shotgun (WGS) entry which is preliminary data.</text>
</comment>
<organism evidence="7 8">
    <name type="scientific">Aspergillus keveii</name>
    <dbReference type="NCBI Taxonomy" id="714993"/>
    <lineage>
        <taxon>Eukaryota</taxon>
        <taxon>Fungi</taxon>
        <taxon>Dikarya</taxon>
        <taxon>Ascomycota</taxon>
        <taxon>Pezizomycotina</taxon>
        <taxon>Eurotiomycetes</taxon>
        <taxon>Eurotiomycetidae</taxon>
        <taxon>Eurotiales</taxon>
        <taxon>Aspergillaceae</taxon>
        <taxon>Aspergillus</taxon>
        <taxon>Aspergillus subgen. Nidulantes</taxon>
    </lineage>
</organism>
<feature type="transmembrane region" description="Helical" evidence="6">
    <location>
        <begin position="256"/>
        <end position="280"/>
    </location>
</feature>
<comment type="subcellular location">
    <subcellularLocation>
        <location evidence="1">Membrane</location>
        <topology evidence="1">Multi-pass membrane protein</topology>
    </subcellularLocation>
</comment>
<dbReference type="PANTHER" id="PTHR45649">
    <property type="entry name" value="AMINO-ACID PERMEASE BAT1"/>
    <property type="match status" value="1"/>
</dbReference>
<evidence type="ECO:0000256" key="2">
    <source>
        <dbReference type="ARBA" id="ARBA00022448"/>
    </source>
</evidence>
<accession>A0ABR4FV08</accession>
<feature type="transmembrane region" description="Helical" evidence="6">
    <location>
        <begin position="421"/>
        <end position="444"/>
    </location>
</feature>
<evidence type="ECO:0000256" key="5">
    <source>
        <dbReference type="ARBA" id="ARBA00023136"/>
    </source>
</evidence>
<feature type="transmembrane region" description="Helical" evidence="6">
    <location>
        <begin position="456"/>
        <end position="478"/>
    </location>
</feature>
<feature type="transmembrane region" description="Helical" evidence="6">
    <location>
        <begin position="490"/>
        <end position="510"/>
    </location>
</feature>
<dbReference type="Gene3D" id="1.20.1740.10">
    <property type="entry name" value="Amino acid/polyamine transporter I"/>
    <property type="match status" value="1"/>
</dbReference>
<evidence type="ECO:0000313" key="7">
    <source>
        <dbReference type="EMBL" id="KAL2787060.1"/>
    </source>
</evidence>
<evidence type="ECO:0000256" key="6">
    <source>
        <dbReference type="SAM" id="Phobius"/>
    </source>
</evidence>
<keyword evidence="5 6" id="KW-0472">Membrane</keyword>
<feature type="transmembrane region" description="Helical" evidence="6">
    <location>
        <begin position="186"/>
        <end position="203"/>
    </location>
</feature>
<feature type="transmembrane region" description="Helical" evidence="6">
    <location>
        <begin position="393"/>
        <end position="415"/>
    </location>
</feature>
<evidence type="ECO:0000256" key="4">
    <source>
        <dbReference type="ARBA" id="ARBA00022989"/>
    </source>
</evidence>
<dbReference type="EMBL" id="JBFTWV010000104">
    <property type="protein sequence ID" value="KAL2787060.1"/>
    <property type="molecule type" value="Genomic_DNA"/>
</dbReference>
<dbReference type="InterPro" id="IPR004840">
    <property type="entry name" value="Amino_acid_permease_CS"/>
</dbReference>
<dbReference type="Pfam" id="PF13520">
    <property type="entry name" value="AA_permease_2"/>
    <property type="match status" value="1"/>
</dbReference>
<dbReference type="InterPro" id="IPR002293">
    <property type="entry name" value="AA/rel_permease1"/>
</dbReference>
<dbReference type="PIRSF" id="PIRSF006060">
    <property type="entry name" value="AA_transporter"/>
    <property type="match status" value="1"/>
</dbReference>